<dbReference type="NCBIfam" id="NF008869">
    <property type="entry name" value="PRK11904.1"/>
    <property type="match status" value="1"/>
</dbReference>
<dbReference type="InterPro" id="IPR041349">
    <property type="entry name" value="PRODH"/>
</dbReference>
<dbReference type="InterPro" id="IPR024090">
    <property type="entry name" value="PRODH_PutA_dom_I"/>
</dbReference>
<comment type="similarity">
    <text evidence="21">Belongs to the aldehyde dehydrogenase family.</text>
</comment>
<dbReference type="SUPFAM" id="SSF81935">
    <property type="entry name" value="N-terminal domain of bifunctional PutA protein"/>
    <property type="match status" value="1"/>
</dbReference>
<keyword evidence="11 18" id="KW-0238">DNA-binding</keyword>
<dbReference type="InterPro" id="IPR016163">
    <property type="entry name" value="Ald_DH_C"/>
</dbReference>
<evidence type="ECO:0000256" key="20">
    <source>
        <dbReference type="PROSITE-ProRule" id="PRU10007"/>
    </source>
</evidence>
<evidence type="ECO:0000256" key="14">
    <source>
        <dbReference type="ARBA" id="ARBA00048142"/>
    </source>
</evidence>
<dbReference type="InterPro" id="IPR005933">
    <property type="entry name" value="PutA_C"/>
</dbReference>
<dbReference type="OrthoDB" id="9812625at2"/>
<proteinExistence type="inferred from homology"/>
<evidence type="ECO:0000259" key="24">
    <source>
        <dbReference type="Pfam" id="PF14850"/>
    </source>
</evidence>
<dbReference type="InterPro" id="IPR029041">
    <property type="entry name" value="FAD-linked_oxidoreductase-like"/>
</dbReference>
<evidence type="ECO:0000256" key="15">
    <source>
        <dbReference type="ARBA" id="ARBA00048779"/>
    </source>
</evidence>
<dbReference type="PANTHER" id="PTHR42862:SF1">
    <property type="entry name" value="DELTA-1-PYRROLINE-5-CARBOXYLATE DEHYDROGENASE 2, ISOFORM A-RELATED"/>
    <property type="match status" value="1"/>
</dbReference>
<dbReference type="InterPro" id="IPR025703">
    <property type="entry name" value="Bifunct_PutA"/>
</dbReference>
<dbReference type="GO" id="GO:0003842">
    <property type="term" value="F:L-glutamate gamma-semialdehyde dehydrogenase activity"/>
    <property type="evidence" value="ECO:0007669"/>
    <property type="project" value="UniProtKB-UniRule"/>
</dbReference>
<keyword evidence="13" id="KW-0511">Multifunctional enzyme</keyword>
<dbReference type="EMBL" id="WTVA01000015">
    <property type="protein sequence ID" value="MZR23408.1"/>
    <property type="molecule type" value="Genomic_DNA"/>
</dbReference>
<dbReference type="EC" id="1.2.1.88" evidence="18"/>
<accession>A0A845MHG2</accession>
<evidence type="ECO:0000256" key="6">
    <source>
        <dbReference type="ARBA" id="ARBA00022827"/>
    </source>
</evidence>
<dbReference type="RefSeq" id="WP_161339882.1">
    <property type="nucleotide sequence ID" value="NZ_JBHSDG010000003.1"/>
</dbReference>
<reference evidence="26 27" key="1">
    <citation type="journal article" date="2014" name="Int. J. Syst. Evol. Microbiol.">
        <title>Sneathiella chungangensis sp. nov., isolated from a marine sand, and emended description of the genus Sneathiella.</title>
        <authorList>
            <person name="Siamphan C."/>
            <person name="Kim H."/>
            <person name="Lee J.S."/>
            <person name="Kim W."/>
        </authorList>
    </citation>
    <scope>NUCLEOTIDE SEQUENCE [LARGE SCALE GENOMIC DNA]</scope>
    <source>
        <strain evidence="26 27">KCTC 32476</strain>
    </source>
</reference>
<evidence type="ECO:0000256" key="17">
    <source>
        <dbReference type="ARBA" id="ARBA00060911"/>
    </source>
</evidence>
<evidence type="ECO:0000259" key="22">
    <source>
        <dbReference type="Pfam" id="PF00171"/>
    </source>
</evidence>
<dbReference type="GO" id="GO:0004657">
    <property type="term" value="F:proline dehydrogenase activity"/>
    <property type="evidence" value="ECO:0007669"/>
    <property type="project" value="UniProtKB-UniRule"/>
</dbReference>
<keyword evidence="9 18" id="KW-0520">NAD</keyword>
<comment type="cofactor">
    <cofactor evidence="1 18">
        <name>FAD</name>
        <dbReference type="ChEBI" id="CHEBI:57692"/>
    </cofactor>
</comment>
<dbReference type="Pfam" id="PF18327">
    <property type="entry name" value="PRODH"/>
    <property type="match status" value="1"/>
</dbReference>
<evidence type="ECO:0000256" key="7">
    <source>
        <dbReference type="ARBA" id="ARBA00023002"/>
    </source>
</evidence>
<dbReference type="Pfam" id="PF00171">
    <property type="entry name" value="Aldedh"/>
    <property type="match status" value="1"/>
</dbReference>
<gene>
    <name evidence="26" type="primary">putA</name>
    <name evidence="26" type="ORF">GQF03_13805</name>
</gene>
<feature type="active site" evidence="19 20">
    <location>
        <position position="782"/>
    </location>
</feature>
<keyword evidence="12 18" id="KW-0804">Transcription</keyword>
<feature type="active site" evidence="19">
    <location>
        <position position="816"/>
    </location>
</feature>
<dbReference type="Gene3D" id="1.20.5.460">
    <property type="entry name" value="Single helix bin"/>
    <property type="match status" value="1"/>
</dbReference>
<dbReference type="Gene3D" id="3.40.605.10">
    <property type="entry name" value="Aldehyde Dehydrogenase, Chain A, domain 1"/>
    <property type="match status" value="1"/>
</dbReference>
<evidence type="ECO:0000259" key="23">
    <source>
        <dbReference type="Pfam" id="PF01619"/>
    </source>
</evidence>
<evidence type="ECO:0000256" key="12">
    <source>
        <dbReference type="ARBA" id="ARBA00023163"/>
    </source>
</evidence>
<dbReference type="Gene3D" id="3.40.309.10">
    <property type="entry name" value="Aldehyde Dehydrogenase, Chain A, domain 2"/>
    <property type="match status" value="1"/>
</dbReference>
<keyword evidence="10 18" id="KW-0642">Proline metabolism</keyword>
<dbReference type="UniPathway" id="UPA00261">
    <property type="reaction ID" value="UER00373"/>
</dbReference>
<evidence type="ECO:0000256" key="18">
    <source>
        <dbReference type="PIRNR" id="PIRNR000197"/>
    </source>
</evidence>
<comment type="similarity">
    <text evidence="17 18">In the C-terminal section; belongs to the aldehyde dehydrogenase family.</text>
</comment>
<sequence>MPVKHLQRLRAEIRAHYLTDEAAAVRRLIDDLDLPDAARERIVDTAAGLVEELRRADSPGVMETFLGEYGLSTEEGVALMCLAEALLRVPDEITMDALISDKIAPADWSKHLGHSASPLVNASTWGLMLTGKVVHPLGEGTLDVVGQLRKLVKRVGEPVIRTAVAQSMKILGHQFVLGRNIGEAMTRASGMEKKGYTYSYDMLGEAARTAEDAQRYFMAYSKAISSISEHSRNADIRSNPGISVKLSALHPRYEYTQRKRVLDELVPRLSSLVFQAKNANMGFNIDAEEADRLDLSLDIIEAVLASPDLKGWDGFGVVVQAYGPRAAYVIDWLHALSKRLDRKIMVRLVKGAYWDTEIKLAQVMGYEGYPVFTRKAATDVSYLACAKKLLAMTDRLYPQFATHNAHSIAAILDMADGVENFEFQRLHGMGEGLHDLVMKKNGNRCRIYAPVGVHEDLLAYLVRRLLENGANSSFVNQVLDEKVPPRQVVRDPVATILGYPTIANDKIPSPRALYGAARKNSAGINFANPSVLDDFDAARNAFKAASWQAAPVIDGRTKPGDGHEVRNPSNRADIVGKCIDATVEDVREAIAVASSAAPAWRNTAADTRADILEKIADLYEENRVELMALLSREAGKSLMDGISEVREAADFCRYYAVRMREDKANGGREARGLFVCISPWNFPLAIFTGQIVAALVAGNTVIAKPAEQTPLIAARAVALMQEAGVPANVLQLLPGDGAIVGAALVSQPEIKGVCFTGSTETAQRIARAMAENADPEAPLIAETGGLNAMIVDSSALPEQAVRDIIASAFQSAGQRCSALRVLYVQEDVADKVIHMLEGAMAELKIGNPWDISVDFGPVIDADAKSMIETHCATLEKSGQLIKKLALPTPTKDGCFVAPAAYRIADISALEREVFGPVLHVATFKAEDVNKVVEDINRTGYGLTLGLHTRVDTRVQDVCDRAHVGNLYVNRNQIGAVVGVQPFGGEGLSGTGPKAGGPLYLHRFMKRIGAPSSSAISDPQSRGEVTVSRETFRLISLAQQAQAIWDRREDRREVLEKFAALADKEVASAVADVLREMADYSPQPKNLTGPTGESNRLSLHGRGVILCAGDGAASLAATALLTGNAVLLADAPKELDALISAFSTDKRLKGLVAKCDAPLSPGLVTALPSLAGLAVTPGAYDLAAYRRALAARDGAILPLIVGAESWEDFVCERALCIDTTASGGNTKLLAANEA</sequence>
<dbReference type="PANTHER" id="PTHR42862">
    <property type="entry name" value="DELTA-1-PYRROLINE-5-CARBOXYLATE DEHYDROGENASE 1, ISOFORM A-RELATED"/>
    <property type="match status" value="1"/>
</dbReference>
<comment type="pathway">
    <text evidence="2 18">Amino-acid degradation; L-proline degradation into L-glutamate; L-glutamate from L-proline: step 1/2.</text>
</comment>
<keyword evidence="7 18" id="KW-0560">Oxidoreductase</keyword>
<dbReference type="SUPFAM" id="SSF53720">
    <property type="entry name" value="ALDH-like"/>
    <property type="match status" value="1"/>
</dbReference>
<feature type="domain" description="Proline dehydrogenase PutA" evidence="24">
    <location>
        <begin position="62"/>
        <end position="175"/>
    </location>
</feature>
<evidence type="ECO:0000313" key="27">
    <source>
        <dbReference type="Proteomes" id="UP000445696"/>
    </source>
</evidence>
<evidence type="ECO:0000256" key="4">
    <source>
        <dbReference type="ARBA" id="ARBA00022491"/>
    </source>
</evidence>
<feature type="domain" description="Proline utilization A proline dehydrogenase N-terminal" evidence="25">
    <location>
        <begin position="9"/>
        <end position="54"/>
    </location>
</feature>
<evidence type="ECO:0000256" key="21">
    <source>
        <dbReference type="RuleBase" id="RU003345"/>
    </source>
</evidence>
<dbReference type="InterPro" id="IPR015590">
    <property type="entry name" value="Aldehyde_DH_dom"/>
</dbReference>
<dbReference type="Gene3D" id="3.20.20.220">
    <property type="match status" value="1"/>
</dbReference>
<comment type="similarity">
    <text evidence="16 18">In the N-terminal section; belongs to the proline dehydrogenase family.</text>
</comment>
<dbReference type="GO" id="GO:0003677">
    <property type="term" value="F:DNA binding"/>
    <property type="evidence" value="ECO:0007669"/>
    <property type="project" value="UniProtKB-KW"/>
</dbReference>
<comment type="pathway">
    <text evidence="3 18">Amino-acid degradation; L-proline degradation into L-glutamate; L-glutamate from L-proline: step 2/2.</text>
</comment>
<evidence type="ECO:0000256" key="13">
    <source>
        <dbReference type="ARBA" id="ARBA00023268"/>
    </source>
</evidence>
<evidence type="ECO:0000313" key="26">
    <source>
        <dbReference type="EMBL" id="MZR23408.1"/>
    </source>
</evidence>
<evidence type="ECO:0000259" key="25">
    <source>
        <dbReference type="Pfam" id="PF18327"/>
    </source>
</evidence>
<comment type="function">
    <text evidence="18">Oxidizes proline to glutamate for use as a carbon and nitrogen source.</text>
</comment>
<comment type="catalytic activity">
    <reaction evidence="15 18">
        <text>L-proline + a quinone = (S)-1-pyrroline-5-carboxylate + a quinol + H(+)</text>
        <dbReference type="Rhea" id="RHEA:23784"/>
        <dbReference type="ChEBI" id="CHEBI:15378"/>
        <dbReference type="ChEBI" id="CHEBI:17388"/>
        <dbReference type="ChEBI" id="CHEBI:24646"/>
        <dbReference type="ChEBI" id="CHEBI:60039"/>
        <dbReference type="ChEBI" id="CHEBI:132124"/>
        <dbReference type="EC" id="1.5.5.2"/>
    </reaction>
</comment>
<keyword evidence="4 18" id="KW-0678">Repressor</keyword>
<evidence type="ECO:0000256" key="16">
    <source>
        <dbReference type="ARBA" id="ARBA00060889"/>
    </source>
</evidence>
<dbReference type="InterPro" id="IPR029510">
    <property type="entry name" value="Ald_DH_CS_GLU"/>
</dbReference>
<comment type="caution">
    <text evidence="26">The sequence shown here is derived from an EMBL/GenBank/DDBJ whole genome shotgun (WGS) entry which is preliminary data.</text>
</comment>
<dbReference type="Proteomes" id="UP000445696">
    <property type="component" value="Unassembled WGS sequence"/>
</dbReference>
<dbReference type="CDD" id="cd07125">
    <property type="entry name" value="ALDH_PutA-P5CDH"/>
    <property type="match status" value="1"/>
</dbReference>
<dbReference type="InterPro" id="IPR050485">
    <property type="entry name" value="Proline_metab_enzyme"/>
</dbReference>
<dbReference type="EC" id="1.5.5.2" evidence="18"/>
<evidence type="ECO:0000256" key="3">
    <source>
        <dbReference type="ARBA" id="ARBA00004786"/>
    </source>
</evidence>
<dbReference type="InterPro" id="IPR024082">
    <property type="entry name" value="PRODH_PutA_dom_II"/>
</dbReference>
<dbReference type="InterPro" id="IPR016161">
    <property type="entry name" value="Ald_DH/histidinol_DH"/>
</dbReference>
<dbReference type="PROSITE" id="PS00070">
    <property type="entry name" value="ALDEHYDE_DEHYDR_CYS"/>
    <property type="match status" value="1"/>
</dbReference>
<keyword evidence="5 18" id="KW-0285">Flavoprotein</keyword>
<name>A0A845MHG2_9PROT</name>
<dbReference type="Gene3D" id="1.20.5.550">
    <property type="entry name" value="Single Helix bin"/>
    <property type="match status" value="1"/>
</dbReference>
<dbReference type="PIRSF" id="PIRSF000197">
    <property type="entry name" value="Bifunct_PutA"/>
    <property type="match status" value="1"/>
</dbReference>
<feature type="domain" description="Aldehyde dehydrogenase" evidence="22">
    <location>
        <begin position="563"/>
        <end position="1005"/>
    </location>
</feature>
<dbReference type="PROSITE" id="PS00687">
    <property type="entry name" value="ALDEHYDE_DEHYDR_GLU"/>
    <property type="match status" value="1"/>
</dbReference>
<dbReference type="FunFam" id="3.20.20.220:FF:000004">
    <property type="entry name" value="Bifunctional protein PutA"/>
    <property type="match status" value="1"/>
</dbReference>
<evidence type="ECO:0000256" key="8">
    <source>
        <dbReference type="ARBA" id="ARBA00023015"/>
    </source>
</evidence>
<evidence type="ECO:0000256" key="10">
    <source>
        <dbReference type="ARBA" id="ARBA00023062"/>
    </source>
</evidence>
<feature type="domain" description="Proline dehydrogenase" evidence="23">
    <location>
        <begin position="185"/>
        <end position="477"/>
    </location>
</feature>
<evidence type="ECO:0000256" key="1">
    <source>
        <dbReference type="ARBA" id="ARBA00001974"/>
    </source>
</evidence>
<dbReference type="GO" id="GO:0003700">
    <property type="term" value="F:DNA-binding transcription factor activity"/>
    <property type="evidence" value="ECO:0007669"/>
    <property type="project" value="InterPro"/>
</dbReference>
<dbReference type="Pfam" id="PF01619">
    <property type="entry name" value="Pro_dh"/>
    <property type="match status" value="1"/>
</dbReference>
<evidence type="ECO:0000256" key="11">
    <source>
        <dbReference type="ARBA" id="ARBA00023125"/>
    </source>
</evidence>
<keyword evidence="27" id="KW-1185">Reference proteome</keyword>
<dbReference type="FunFam" id="3.40.309.10:FF:000005">
    <property type="entry name" value="1-pyrroline-5-carboxylate dehydrogenase 1"/>
    <property type="match status" value="1"/>
</dbReference>
<organism evidence="26 27">
    <name type="scientific">Sneathiella chungangensis</name>
    <dbReference type="NCBI Taxonomy" id="1418234"/>
    <lineage>
        <taxon>Bacteria</taxon>
        <taxon>Pseudomonadati</taxon>
        <taxon>Pseudomonadota</taxon>
        <taxon>Alphaproteobacteria</taxon>
        <taxon>Sneathiellales</taxon>
        <taxon>Sneathiellaceae</taxon>
        <taxon>Sneathiella</taxon>
    </lineage>
</organism>
<dbReference type="SUPFAM" id="SSF51730">
    <property type="entry name" value="FAD-linked oxidoreductase"/>
    <property type="match status" value="1"/>
</dbReference>
<dbReference type="Pfam" id="PF14850">
    <property type="entry name" value="Pro_dh-DNA_bdg"/>
    <property type="match status" value="1"/>
</dbReference>
<dbReference type="InterPro" id="IPR016160">
    <property type="entry name" value="Ald_DH_CS_CYS"/>
</dbReference>
<evidence type="ECO:0000256" key="19">
    <source>
        <dbReference type="PIRSR" id="PIRSR000197-1"/>
    </source>
</evidence>
<evidence type="ECO:0000256" key="5">
    <source>
        <dbReference type="ARBA" id="ARBA00022630"/>
    </source>
</evidence>
<dbReference type="InterPro" id="IPR016162">
    <property type="entry name" value="Ald_DH_N"/>
</dbReference>
<keyword evidence="8 18" id="KW-0805">Transcription regulation</keyword>
<comment type="catalytic activity">
    <reaction evidence="14 18">
        <text>L-glutamate 5-semialdehyde + NAD(+) + H2O = L-glutamate + NADH + 2 H(+)</text>
        <dbReference type="Rhea" id="RHEA:30235"/>
        <dbReference type="ChEBI" id="CHEBI:15377"/>
        <dbReference type="ChEBI" id="CHEBI:15378"/>
        <dbReference type="ChEBI" id="CHEBI:29985"/>
        <dbReference type="ChEBI" id="CHEBI:57540"/>
        <dbReference type="ChEBI" id="CHEBI:57945"/>
        <dbReference type="ChEBI" id="CHEBI:58066"/>
        <dbReference type="EC" id="1.2.1.88"/>
    </reaction>
</comment>
<dbReference type="InterPro" id="IPR024089">
    <property type="entry name" value="PRODH_PutA_dom_I/II"/>
</dbReference>
<protein>
    <recommendedName>
        <fullName evidence="18">Bifunctional protein PutA</fullName>
    </recommendedName>
    <domain>
        <recommendedName>
            <fullName evidence="18">Proline dehydrogenase</fullName>
            <ecNumber evidence="18">1.5.5.2</ecNumber>
        </recommendedName>
        <alternativeName>
            <fullName evidence="18">Proline oxidase</fullName>
        </alternativeName>
    </domain>
    <domain>
        <recommendedName>
            <fullName evidence="18">Delta-1-pyrroline-5-carboxylate dehydrogenase</fullName>
            <shortName evidence="18">P5C dehydrogenase</shortName>
            <ecNumber evidence="18">1.2.1.88</ecNumber>
        </recommendedName>
        <alternativeName>
            <fullName evidence="18">L-glutamate gamma-semialdehyde dehydrogenase</fullName>
        </alternativeName>
    </domain>
</protein>
<dbReference type="InterPro" id="IPR002872">
    <property type="entry name" value="Proline_DH_dom"/>
</dbReference>
<dbReference type="GO" id="GO:0009898">
    <property type="term" value="C:cytoplasmic side of plasma membrane"/>
    <property type="evidence" value="ECO:0007669"/>
    <property type="project" value="TreeGrafter"/>
</dbReference>
<dbReference type="NCBIfam" id="TIGR01238">
    <property type="entry name" value="D1pyr5carbox3"/>
    <property type="match status" value="1"/>
</dbReference>
<dbReference type="GO" id="GO:0010133">
    <property type="term" value="P:L-proline catabolic process to L-glutamate"/>
    <property type="evidence" value="ECO:0007669"/>
    <property type="project" value="UniProtKB-UniRule"/>
</dbReference>
<keyword evidence="6 18" id="KW-0274">FAD</keyword>
<evidence type="ECO:0000256" key="9">
    <source>
        <dbReference type="ARBA" id="ARBA00023027"/>
    </source>
</evidence>
<evidence type="ECO:0000256" key="2">
    <source>
        <dbReference type="ARBA" id="ARBA00004739"/>
    </source>
</evidence>
<dbReference type="AlphaFoldDB" id="A0A845MHG2"/>